<name>A0A7R9Y765_9VIRI</name>
<evidence type="ECO:0000256" key="1">
    <source>
        <dbReference type="ARBA" id="ARBA00022723"/>
    </source>
</evidence>
<dbReference type="SUPFAM" id="SSF90229">
    <property type="entry name" value="CCCH zinc finger"/>
    <property type="match status" value="1"/>
</dbReference>
<reference evidence="7" key="1">
    <citation type="submission" date="2021-01" db="EMBL/GenBank/DDBJ databases">
        <authorList>
            <person name="Corre E."/>
            <person name="Pelletier E."/>
            <person name="Niang G."/>
            <person name="Scheremetjew M."/>
            <person name="Finn R."/>
            <person name="Kale V."/>
            <person name="Holt S."/>
            <person name="Cochrane G."/>
            <person name="Meng A."/>
            <person name="Brown T."/>
            <person name="Cohen L."/>
        </authorList>
    </citation>
    <scope>NUCLEOTIDE SEQUENCE</scope>
    <source>
        <strain evidence="7">CCMP1413</strain>
    </source>
</reference>
<protein>
    <recommendedName>
        <fullName evidence="6">C3H1-type domain-containing protein</fullName>
    </recommendedName>
</protein>
<keyword evidence="3 4" id="KW-0862">Zinc</keyword>
<dbReference type="AlphaFoldDB" id="A0A7R9Y765"/>
<feature type="region of interest" description="Disordered" evidence="5">
    <location>
        <begin position="158"/>
        <end position="177"/>
    </location>
</feature>
<dbReference type="EMBL" id="HBDZ01013214">
    <property type="protein sequence ID" value="CAD8247388.1"/>
    <property type="molecule type" value="Transcribed_RNA"/>
</dbReference>
<feature type="zinc finger region" description="C3H1-type" evidence="4">
    <location>
        <begin position="111"/>
        <end position="139"/>
    </location>
</feature>
<dbReference type="Gene3D" id="4.10.1000.10">
    <property type="entry name" value="Zinc finger, CCCH-type"/>
    <property type="match status" value="1"/>
</dbReference>
<dbReference type="GO" id="GO:0008270">
    <property type="term" value="F:zinc ion binding"/>
    <property type="evidence" value="ECO:0007669"/>
    <property type="project" value="UniProtKB-KW"/>
</dbReference>
<accession>A0A7R9Y765</accession>
<evidence type="ECO:0000256" key="3">
    <source>
        <dbReference type="ARBA" id="ARBA00022833"/>
    </source>
</evidence>
<evidence type="ECO:0000256" key="5">
    <source>
        <dbReference type="SAM" id="MobiDB-lite"/>
    </source>
</evidence>
<feature type="compositionally biased region" description="Low complexity" evidence="5">
    <location>
        <begin position="159"/>
        <end position="174"/>
    </location>
</feature>
<dbReference type="InterPro" id="IPR000571">
    <property type="entry name" value="Znf_CCCH"/>
</dbReference>
<sequence>MGSDGVRRELLVKSVEAGGPLSAEAFNEARHAVRNGDWVRVRGIEDGSHRAGDGEMLAMVLVDDIEVVQSYRETHPGTNFVPQPFGVHAPTAAGGDGGQKRPFADGNAGEAEPRAPCKFWINTGSCARGDACRFEHDPAARGKSAAKSQWVAARRARRQQAAAAAGDPHAAAGGAKRKSARARMFVSFAVETLGIDTLRGGSGVLDVAGGRGEVSFEFKETHGVPSTVVDPRPPKLSKLQHKAVKARGGAKGEGVPDSLQMCLSPDVWRGDAPEHAAAAAKIRACSAVVGMHPDQATDSIVELAAELGKPFALVPCCVFPRLFNHRRLPDSDAEEPGAPVVTTEQLIRYLMHYADTKSKGHGHKVPPCEVTYLPFEGANAVVFRRPGVSTGGAAAAAECTTMAASGM</sequence>
<evidence type="ECO:0000313" key="7">
    <source>
        <dbReference type="EMBL" id="CAD8247388.1"/>
    </source>
</evidence>
<feature type="domain" description="C3H1-type" evidence="6">
    <location>
        <begin position="111"/>
        <end position="139"/>
    </location>
</feature>
<dbReference type="SMART" id="SM00356">
    <property type="entry name" value="ZnF_C3H1"/>
    <property type="match status" value="1"/>
</dbReference>
<evidence type="ECO:0000256" key="4">
    <source>
        <dbReference type="PROSITE-ProRule" id="PRU00723"/>
    </source>
</evidence>
<keyword evidence="1 4" id="KW-0479">Metal-binding</keyword>
<evidence type="ECO:0000256" key="2">
    <source>
        <dbReference type="ARBA" id="ARBA00022771"/>
    </source>
</evidence>
<dbReference type="PANTHER" id="PTHR36971">
    <property type="entry name" value="UNNAMED PRODUCT"/>
    <property type="match status" value="1"/>
</dbReference>
<proteinExistence type="predicted"/>
<dbReference type="PROSITE" id="PS50103">
    <property type="entry name" value="ZF_C3H1"/>
    <property type="match status" value="1"/>
</dbReference>
<gene>
    <name evidence="7" type="ORF">PCOL08062_LOCUS10135</name>
</gene>
<dbReference type="PANTHER" id="PTHR36971:SF3">
    <property type="entry name" value="C3H1-TYPE DOMAIN-CONTAINING PROTEIN"/>
    <property type="match status" value="1"/>
</dbReference>
<dbReference type="InterPro" id="IPR036855">
    <property type="entry name" value="Znf_CCCH_sf"/>
</dbReference>
<dbReference type="Pfam" id="PF18345">
    <property type="entry name" value="zf_CCCH_4"/>
    <property type="match status" value="1"/>
</dbReference>
<keyword evidence="2 4" id="KW-0863">Zinc-finger</keyword>
<evidence type="ECO:0000259" key="6">
    <source>
        <dbReference type="PROSITE" id="PS50103"/>
    </source>
</evidence>
<organism evidence="7">
    <name type="scientific">Prasinoderma coloniale</name>
    <dbReference type="NCBI Taxonomy" id="156133"/>
    <lineage>
        <taxon>Eukaryota</taxon>
        <taxon>Viridiplantae</taxon>
        <taxon>Prasinodermophyta</taxon>
        <taxon>Prasinodermophyceae</taxon>
        <taxon>Prasinodermales</taxon>
        <taxon>Prasinodermaceae</taxon>
        <taxon>Prasinoderma</taxon>
    </lineage>
</organism>